<sequence length="153" mass="16492">MPSVGGVLLTRHSARFGSGMPMVTPSPVSSLCRLPVIHTDGNNFFLAPCRSGRGLQPTLQPESFSLSCFHSALFWLQRSVHPTPVPPQRFSSLASLYGQVSGLLNSRVVVSSHPYPSYLSWSCRVMGCACKSSIKSALCICVSLGWLLPFAGH</sequence>
<dbReference type="Ensembl" id="ENSMSIT00000042107.1">
    <property type="protein sequence ID" value="ENSMSIP00000033408.1"/>
    <property type="gene ID" value="ENSMSIG00000027944.1"/>
</dbReference>
<evidence type="ECO:0000313" key="1">
    <source>
        <dbReference type="Ensembl" id="ENSMSIP00000033408.1"/>
    </source>
</evidence>
<name>A0A8C6N3V1_MUSSI</name>
<dbReference type="AlphaFoldDB" id="A0A8C6N3V1"/>
<organism evidence="1 2">
    <name type="scientific">Mus spicilegus</name>
    <name type="common">Mound-building mouse</name>
    <dbReference type="NCBI Taxonomy" id="10103"/>
    <lineage>
        <taxon>Eukaryota</taxon>
        <taxon>Metazoa</taxon>
        <taxon>Chordata</taxon>
        <taxon>Craniata</taxon>
        <taxon>Vertebrata</taxon>
        <taxon>Euteleostomi</taxon>
        <taxon>Mammalia</taxon>
        <taxon>Eutheria</taxon>
        <taxon>Euarchontoglires</taxon>
        <taxon>Glires</taxon>
        <taxon>Rodentia</taxon>
        <taxon>Myomorpha</taxon>
        <taxon>Muroidea</taxon>
        <taxon>Muridae</taxon>
        <taxon>Murinae</taxon>
        <taxon>Mus</taxon>
        <taxon>Mus</taxon>
    </lineage>
</organism>
<keyword evidence="2" id="KW-1185">Reference proteome</keyword>
<reference evidence="1" key="2">
    <citation type="submission" date="2025-09" db="UniProtKB">
        <authorList>
            <consortium name="Ensembl"/>
        </authorList>
    </citation>
    <scope>IDENTIFICATION</scope>
</reference>
<accession>A0A8C6N3V1</accession>
<evidence type="ECO:0000313" key="2">
    <source>
        <dbReference type="Proteomes" id="UP000694415"/>
    </source>
</evidence>
<proteinExistence type="predicted"/>
<protein>
    <submittedName>
        <fullName evidence="1">Uncharacterized protein</fullName>
    </submittedName>
</protein>
<dbReference type="Proteomes" id="UP000694415">
    <property type="component" value="Unplaced"/>
</dbReference>
<reference evidence="1" key="1">
    <citation type="submission" date="2025-08" db="UniProtKB">
        <authorList>
            <consortium name="Ensembl"/>
        </authorList>
    </citation>
    <scope>IDENTIFICATION</scope>
</reference>